<organism evidence="1 2">
    <name type="scientific">Bradyrhizobium japonicum</name>
    <dbReference type="NCBI Taxonomy" id="375"/>
    <lineage>
        <taxon>Bacteria</taxon>
        <taxon>Pseudomonadati</taxon>
        <taxon>Pseudomonadota</taxon>
        <taxon>Alphaproteobacteria</taxon>
        <taxon>Hyphomicrobiales</taxon>
        <taxon>Nitrobacteraceae</taxon>
        <taxon>Bradyrhizobium</taxon>
    </lineage>
</organism>
<protein>
    <submittedName>
        <fullName evidence="1">Uncharacterized protein</fullName>
    </submittedName>
</protein>
<reference evidence="1 2" key="1">
    <citation type="submission" date="2024-06" db="EMBL/GenBank/DDBJ databases">
        <title>Genomic Encyclopedia of Type Strains, Phase V (KMG-V): Genome sequencing to study the core and pangenomes of soil and plant-associated prokaryotes.</title>
        <authorList>
            <person name="Whitman W."/>
        </authorList>
    </citation>
    <scope>NUCLEOTIDE SEQUENCE [LARGE SCALE GENOMIC DNA]</scope>
    <source>
        <strain evidence="1 2">USDA 160</strain>
    </source>
</reference>
<proteinExistence type="predicted"/>
<dbReference type="RefSeq" id="WP_354270185.1">
    <property type="nucleotide sequence ID" value="NZ_JBEPTQ010000002.1"/>
</dbReference>
<comment type="caution">
    <text evidence="1">The sequence shown here is derived from an EMBL/GenBank/DDBJ whole genome shotgun (WGS) entry which is preliminary data.</text>
</comment>
<name>A0ABV2RXJ7_BRAJP</name>
<accession>A0ABV2RXJ7</accession>
<keyword evidence="2" id="KW-1185">Reference proteome</keyword>
<gene>
    <name evidence="1" type="ORF">ABIF63_005776</name>
</gene>
<evidence type="ECO:0000313" key="1">
    <source>
        <dbReference type="EMBL" id="MET4721670.1"/>
    </source>
</evidence>
<dbReference type="Proteomes" id="UP001549291">
    <property type="component" value="Unassembled WGS sequence"/>
</dbReference>
<sequence>MTAAQMRSPAVGSGRAISQISSVKSDFDNKATLDKAQVDLTLGAIRCAVNRIDEIRQELVNAGVSLKAGYLTPQQALDWAEEFAPGCVGYVPPLSGLRINRTNGGE</sequence>
<evidence type="ECO:0000313" key="2">
    <source>
        <dbReference type="Proteomes" id="UP001549291"/>
    </source>
</evidence>
<dbReference type="EMBL" id="JBEPTQ010000002">
    <property type="protein sequence ID" value="MET4721670.1"/>
    <property type="molecule type" value="Genomic_DNA"/>
</dbReference>